<dbReference type="PANTHER" id="PTHR47074:SF61">
    <property type="entry name" value="RNASE H TYPE-1 DOMAIN-CONTAINING PROTEIN"/>
    <property type="match status" value="1"/>
</dbReference>
<dbReference type="Proteomes" id="UP001293254">
    <property type="component" value="Unassembled WGS sequence"/>
</dbReference>
<dbReference type="InterPro" id="IPR036397">
    <property type="entry name" value="RNaseH_sf"/>
</dbReference>
<organism evidence="3 4">
    <name type="scientific">Sesamum alatum</name>
    <dbReference type="NCBI Taxonomy" id="300844"/>
    <lineage>
        <taxon>Eukaryota</taxon>
        <taxon>Viridiplantae</taxon>
        <taxon>Streptophyta</taxon>
        <taxon>Embryophyta</taxon>
        <taxon>Tracheophyta</taxon>
        <taxon>Spermatophyta</taxon>
        <taxon>Magnoliopsida</taxon>
        <taxon>eudicotyledons</taxon>
        <taxon>Gunneridae</taxon>
        <taxon>Pentapetalae</taxon>
        <taxon>asterids</taxon>
        <taxon>lamiids</taxon>
        <taxon>Lamiales</taxon>
        <taxon>Pedaliaceae</taxon>
        <taxon>Sesamum</taxon>
    </lineage>
</organism>
<proteinExistence type="predicted"/>
<evidence type="ECO:0000259" key="2">
    <source>
        <dbReference type="Pfam" id="PF13456"/>
    </source>
</evidence>
<dbReference type="InterPro" id="IPR012337">
    <property type="entry name" value="RNaseH-like_sf"/>
</dbReference>
<dbReference type="CDD" id="cd06222">
    <property type="entry name" value="RNase_H_like"/>
    <property type="match status" value="1"/>
</dbReference>
<dbReference type="InterPro" id="IPR002156">
    <property type="entry name" value="RNaseH_domain"/>
</dbReference>
<dbReference type="SUPFAM" id="SSF53098">
    <property type="entry name" value="Ribonuclease H-like"/>
    <property type="match status" value="1"/>
</dbReference>
<evidence type="ECO:0000313" key="3">
    <source>
        <dbReference type="EMBL" id="KAK4434712.1"/>
    </source>
</evidence>
<dbReference type="InterPro" id="IPR052929">
    <property type="entry name" value="RNase_H-like_EbsB-rel"/>
</dbReference>
<dbReference type="GO" id="GO:0004523">
    <property type="term" value="F:RNA-DNA hybrid ribonuclease activity"/>
    <property type="evidence" value="ECO:0007669"/>
    <property type="project" value="InterPro"/>
</dbReference>
<evidence type="ECO:0000256" key="1">
    <source>
        <dbReference type="SAM" id="MobiDB-lite"/>
    </source>
</evidence>
<dbReference type="InterPro" id="IPR044730">
    <property type="entry name" value="RNase_H-like_dom_plant"/>
</dbReference>
<dbReference type="EMBL" id="JACGWO010000002">
    <property type="protein sequence ID" value="KAK4434712.1"/>
    <property type="molecule type" value="Genomic_DNA"/>
</dbReference>
<keyword evidence="4" id="KW-1185">Reference proteome</keyword>
<comment type="caution">
    <text evidence="3">The sequence shown here is derived from an EMBL/GenBank/DDBJ whole genome shotgun (WGS) entry which is preliminary data.</text>
</comment>
<accession>A0AAE1YR84</accession>
<feature type="domain" description="RNase H type-1" evidence="2">
    <location>
        <begin position="146"/>
        <end position="267"/>
    </location>
</feature>
<reference evidence="3" key="2">
    <citation type="journal article" date="2024" name="Plant">
        <title>Genomic evolution and insights into agronomic trait innovations of Sesamum species.</title>
        <authorList>
            <person name="Miao H."/>
            <person name="Wang L."/>
            <person name="Qu L."/>
            <person name="Liu H."/>
            <person name="Sun Y."/>
            <person name="Le M."/>
            <person name="Wang Q."/>
            <person name="Wei S."/>
            <person name="Zheng Y."/>
            <person name="Lin W."/>
            <person name="Duan Y."/>
            <person name="Cao H."/>
            <person name="Xiong S."/>
            <person name="Wang X."/>
            <person name="Wei L."/>
            <person name="Li C."/>
            <person name="Ma Q."/>
            <person name="Ju M."/>
            <person name="Zhao R."/>
            <person name="Li G."/>
            <person name="Mu C."/>
            <person name="Tian Q."/>
            <person name="Mei H."/>
            <person name="Zhang T."/>
            <person name="Gao T."/>
            <person name="Zhang H."/>
        </authorList>
    </citation>
    <scope>NUCLEOTIDE SEQUENCE</scope>
    <source>
        <strain evidence="3">3651</strain>
    </source>
</reference>
<evidence type="ECO:0000313" key="4">
    <source>
        <dbReference type="Proteomes" id="UP001293254"/>
    </source>
</evidence>
<name>A0AAE1YR84_9LAMI</name>
<sequence>MPDVTGILRGRKSPSGPRGSSTQLRERCNRVLVLTAIRLGLKQTWALSNLLWRIISNWFNSVRGWFYRVSRELDHAQFDLFAMICWSSWSRRNQKAMEAQETEPLACVDGAIKLLHDFRNVVTKPTVDTPHKHHWTAPKIDEVKINFDVVMRSSTPGAGLGTIARNYEGRCIAWRTTFHPDIGDPEHGEALAARLAMEICVDFGWPKCIVEGDCIFVIQKIVTSREDMSSISPVVQDILRLGHLKNSVSYNWIRRDANSVAHLLVKATASSEERLAPPEFLFDTLRADARTDK</sequence>
<gene>
    <name evidence="3" type="ORF">Salat_0634000</name>
</gene>
<dbReference type="AlphaFoldDB" id="A0AAE1YR84"/>
<protein>
    <recommendedName>
        <fullName evidence="2">RNase H type-1 domain-containing protein</fullName>
    </recommendedName>
</protein>
<reference evidence="3" key="1">
    <citation type="submission" date="2020-06" db="EMBL/GenBank/DDBJ databases">
        <authorList>
            <person name="Li T."/>
            <person name="Hu X."/>
            <person name="Zhang T."/>
            <person name="Song X."/>
            <person name="Zhang H."/>
            <person name="Dai N."/>
            <person name="Sheng W."/>
            <person name="Hou X."/>
            <person name="Wei L."/>
        </authorList>
    </citation>
    <scope>NUCLEOTIDE SEQUENCE</scope>
    <source>
        <strain evidence="3">3651</strain>
        <tissue evidence="3">Leaf</tissue>
    </source>
</reference>
<dbReference type="Gene3D" id="3.30.420.10">
    <property type="entry name" value="Ribonuclease H-like superfamily/Ribonuclease H"/>
    <property type="match status" value="1"/>
</dbReference>
<feature type="region of interest" description="Disordered" evidence="1">
    <location>
        <begin position="1"/>
        <end position="23"/>
    </location>
</feature>
<dbReference type="PANTHER" id="PTHR47074">
    <property type="entry name" value="BNAC02G40300D PROTEIN"/>
    <property type="match status" value="1"/>
</dbReference>
<dbReference type="Pfam" id="PF13456">
    <property type="entry name" value="RVT_3"/>
    <property type="match status" value="1"/>
</dbReference>
<dbReference type="GO" id="GO:0003676">
    <property type="term" value="F:nucleic acid binding"/>
    <property type="evidence" value="ECO:0007669"/>
    <property type="project" value="InterPro"/>
</dbReference>